<dbReference type="OrthoDB" id="61995at2"/>
<organism evidence="2 3">
    <name type="scientific">Deinococcus detaillensis</name>
    <dbReference type="NCBI Taxonomy" id="2592048"/>
    <lineage>
        <taxon>Bacteria</taxon>
        <taxon>Thermotogati</taxon>
        <taxon>Deinococcota</taxon>
        <taxon>Deinococci</taxon>
        <taxon>Deinococcales</taxon>
        <taxon>Deinococcaceae</taxon>
        <taxon>Deinococcus</taxon>
    </lineage>
</organism>
<keyword evidence="3" id="KW-1185">Reference proteome</keyword>
<proteinExistence type="predicted"/>
<evidence type="ECO:0000313" key="3">
    <source>
        <dbReference type="Proteomes" id="UP000316092"/>
    </source>
</evidence>
<dbReference type="AlphaFoldDB" id="A0A553V1U3"/>
<reference evidence="2 3" key="1">
    <citation type="submission" date="2019-07" db="EMBL/GenBank/DDBJ databases">
        <title>Deinococcus detaillus sp. nov., isolated from humus soil in Antarctica.</title>
        <authorList>
            <person name="Zhang K."/>
        </authorList>
    </citation>
    <scope>NUCLEOTIDE SEQUENCE [LARGE SCALE GENOMIC DNA]</scope>
    <source>
        <strain evidence="2 3">H1</strain>
    </source>
</reference>
<comment type="caution">
    <text evidence="2">The sequence shown here is derived from an EMBL/GenBank/DDBJ whole genome shotgun (WGS) entry which is preliminary data.</text>
</comment>
<evidence type="ECO:0000256" key="1">
    <source>
        <dbReference type="SAM" id="SignalP"/>
    </source>
</evidence>
<dbReference type="EMBL" id="VKDB01000005">
    <property type="protein sequence ID" value="TSA86469.1"/>
    <property type="molecule type" value="Genomic_DNA"/>
</dbReference>
<gene>
    <name evidence="2" type="ORF">FNU79_07420</name>
</gene>
<feature type="signal peptide" evidence="1">
    <location>
        <begin position="1"/>
        <end position="24"/>
    </location>
</feature>
<sequence>MRPFLALTVLASALAASSASNASAADIRLGLNTSAALGCQIVGLRAGVQSEKISVYGQVSYCNAQNATGASFGGGVSYDVAQFSNFKLYLLGGIDTLPSGSLAANLGVGTRYSTPLLPVEGYIEAGAQLIRSTLGTLPGPRLSLGVNYRLSVENLQGTLVPDPKQESTSVQYAGAAPVDCKLTQEQDVASARGTASSAASAGLSDAAGGFGAAYGNINYTVSVGGVSISGNSAKVSGSVKISATQRSNGENVGGTFGGTINLTRDGCGWRATGYTQSGS</sequence>
<dbReference type="RefSeq" id="WP_143720234.1">
    <property type="nucleotide sequence ID" value="NZ_VKDB01000005.1"/>
</dbReference>
<name>A0A553V1U3_9DEIO</name>
<dbReference type="Proteomes" id="UP000316092">
    <property type="component" value="Unassembled WGS sequence"/>
</dbReference>
<feature type="chain" id="PRO_5021724315" evidence="1">
    <location>
        <begin position="25"/>
        <end position="279"/>
    </location>
</feature>
<accession>A0A553V1U3</accession>
<protein>
    <submittedName>
        <fullName evidence="2">Uncharacterized protein</fullName>
    </submittedName>
</protein>
<evidence type="ECO:0000313" key="2">
    <source>
        <dbReference type="EMBL" id="TSA86469.1"/>
    </source>
</evidence>
<keyword evidence="1" id="KW-0732">Signal</keyword>